<dbReference type="InterPro" id="IPR000878">
    <property type="entry name" value="4pyrrol_Mease"/>
</dbReference>
<feature type="domain" description="Tetrapyrrole methylase" evidence="7">
    <location>
        <begin position="24"/>
        <end position="223"/>
    </location>
</feature>
<dbReference type="GO" id="GO:0005737">
    <property type="term" value="C:cytoplasm"/>
    <property type="evidence" value="ECO:0007669"/>
    <property type="project" value="UniProtKB-SubCell"/>
</dbReference>
<dbReference type="PATRIC" id="fig|1121335.3.peg.1138"/>
<gene>
    <name evidence="6 8" type="primary">rsmI</name>
    <name evidence="8" type="ordered locus">Cst_c11630</name>
</gene>
<dbReference type="PIRSF" id="PIRSF005917">
    <property type="entry name" value="MTase_YraL"/>
    <property type="match status" value="1"/>
</dbReference>
<dbReference type="AlphaFoldDB" id="L7VND1"/>
<accession>L7VND1</accession>
<dbReference type="eggNOG" id="COG0313">
    <property type="taxonomic scope" value="Bacteria"/>
</dbReference>
<dbReference type="Gene3D" id="3.40.1010.10">
    <property type="entry name" value="Cobalt-precorrin-4 Transmethylase, Domain 1"/>
    <property type="match status" value="1"/>
</dbReference>
<evidence type="ECO:0000256" key="5">
    <source>
        <dbReference type="ARBA" id="ARBA00022691"/>
    </source>
</evidence>
<evidence type="ECO:0000256" key="2">
    <source>
        <dbReference type="ARBA" id="ARBA00022552"/>
    </source>
</evidence>
<dbReference type="NCBIfam" id="TIGR00096">
    <property type="entry name" value="16S rRNA (cytidine(1402)-2'-O)-methyltransferase"/>
    <property type="match status" value="1"/>
</dbReference>
<keyword evidence="1 6" id="KW-0963">Cytoplasm</keyword>
<dbReference type="FunFam" id="3.40.1010.10:FF:000002">
    <property type="entry name" value="Ribosomal RNA small subunit methyltransferase I"/>
    <property type="match status" value="1"/>
</dbReference>
<evidence type="ECO:0000313" key="8">
    <source>
        <dbReference type="EMBL" id="AGC68159.1"/>
    </source>
</evidence>
<dbReference type="Gene3D" id="3.30.950.10">
    <property type="entry name" value="Methyltransferase, Cobalt-precorrin-4 Transmethylase, Domain 2"/>
    <property type="match status" value="1"/>
</dbReference>
<evidence type="ECO:0000256" key="6">
    <source>
        <dbReference type="HAMAP-Rule" id="MF_01877"/>
    </source>
</evidence>
<dbReference type="HAMAP" id="MF_01877">
    <property type="entry name" value="16SrRNA_methyltr_I"/>
    <property type="match status" value="1"/>
</dbReference>
<keyword evidence="3 6" id="KW-0489">Methyltransferase</keyword>
<keyword evidence="2 6" id="KW-0698">rRNA processing</keyword>
<dbReference type="InterPro" id="IPR014777">
    <property type="entry name" value="4pyrrole_Mease_sub1"/>
</dbReference>
<proteinExistence type="inferred from homology"/>
<name>L7VND1_THES1</name>
<protein>
    <recommendedName>
        <fullName evidence="6">Ribosomal RNA small subunit methyltransferase I</fullName>
        <ecNumber evidence="6">2.1.1.198</ecNumber>
    </recommendedName>
    <alternativeName>
        <fullName evidence="6">16S rRNA 2'-O-ribose C1402 methyltransferase</fullName>
    </alternativeName>
    <alternativeName>
        <fullName evidence="6">rRNA (cytidine-2'-O-)-methyltransferase RsmI</fullName>
    </alternativeName>
</protein>
<comment type="function">
    <text evidence="6">Catalyzes the 2'-O-methylation of the ribose of cytidine 1402 (C1402) in 16S rRNA.</text>
</comment>
<evidence type="ECO:0000256" key="1">
    <source>
        <dbReference type="ARBA" id="ARBA00022490"/>
    </source>
</evidence>
<organism evidence="8 9">
    <name type="scientific">Thermoclostridium stercorarium (strain ATCC 35414 / DSM 8532 / NCIMB 11754)</name>
    <name type="common">Clostridium stercorarium</name>
    <dbReference type="NCBI Taxonomy" id="1121335"/>
    <lineage>
        <taxon>Bacteria</taxon>
        <taxon>Bacillati</taxon>
        <taxon>Bacillota</taxon>
        <taxon>Clostridia</taxon>
        <taxon>Eubacteriales</taxon>
        <taxon>Oscillospiraceae</taxon>
        <taxon>Thermoclostridium</taxon>
    </lineage>
</organism>
<keyword evidence="9" id="KW-1185">Reference proteome</keyword>
<comment type="subcellular location">
    <subcellularLocation>
        <location evidence="6">Cytoplasm</location>
    </subcellularLocation>
</comment>
<evidence type="ECO:0000313" key="9">
    <source>
        <dbReference type="Proteomes" id="UP000011220"/>
    </source>
</evidence>
<dbReference type="EC" id="2.1.1.198" evidence="6"/>
<comment type="similarity">
    <text evidence="6">Belongs to the methyltransferase superfamily. RsmI family.</text>
</comment>
<sequence length="300" mass="34235">MPQDMLRPLLNERVVRMEEVKTGTLYLVATPIGNLEDITYRALKTLKEVDLIAAEDTRHSLKLLNHFEIKKPLISYFEHNKTKRGEEIIKHLLEGKNIALITDAGTPGISDPGEDLVRLAIENNINVTVIPGCTASVTALVLSGLPIRRFAFEGFLPHDKNERKKYLELLIDEGRTMVFYISPHNCLDVLKEMKEILGDRKGALCRELTKKYEEVIRGTLSEIIESLKSGNRMKGEMVLVIEGAPKKDDCEKEDWLSVSLDEHMNFYLSQGYDKKEAMKLVAKDRGITKREVYAQYMRKT</sequence>
<dbReference type="EMBL" id="CP004044">
    <property type="protein sequence ID" value="AGC68159.1"/>
    <property type="molecule type" value="Genomic_DNA"/>
</dbReference>
<dbReference type="SUPFAM" id="SSF53790">
    <property type="entry name" value="Tetrapyrrole methylase"/>
    <property type="match status" value="1"/>
</dbReference>
<dbReference type="Pfam" id="PF00590">
    <property type="entry name" value="TP_methylase"/>
    <property type="match status" value="1"/>
</dbReference>
<dbReference type="FunFam" id="3.30.950.10:FF:000002">
    <property type="entry name" value="Ribosomal RNA small subunit methyltransferase I"/>
    <property type="match status" value="1"/>
</dbReference>
<dbReference type="CDD" id="cd11648">
    <property type="entry name" value="RsmI"/>
    <property type="match status" value="1"/>
</dbReference>
<reference evidence="8 9" key="1">
    <citation type="journal article" date="2013" name="Genome Announc.">
        <title>Complete genome sequence of Clostridium stercorarium subsp. stercorarium strain DSM 8532, a thermophilic degrader of plant cell wall fibers.</title>
        <authorList>
            <person name="Poehlein A."/>
            <person name="Zverlov V.V."/>
            <person name="Daniel R."/>
            <person name="Schwarz W.H."/>
            <person name="Liebl W."/>
        </authorList>
    </citation>
    <scope>NUCLEOTIDE SEQUENCE [LARGE SCALE GENOMIC DNA]</scope>
    <source>
        <strain evidence="9">ATCC 35414 / DSM 8532 / NCIMB 11754</strain>
    </source>
</reference>
<dbReference type="Proteomes" id="UP000011220">
    <property type="component" value="Chromosome"/>
</dbReference>
<comment type="catalytic activity">
    <reaction evidence="6">
        <text>cytidine(1402) in 16S rRNA + S-adenosyl-L-methionine = 2'-O-methylcytidine(1402) in 16S rRNA + S-adenosyl-L-homocysteine + H(+)</text>
        <dbReference type="Rhea" id="RHEA:42924"/>
        <dbReference type="Rhea" id="RHEA-COMP:10285"/>
        <dbReference type="Rhea" id="RHEA-COMP:10286"/>
        <dbReference type="ChEBI" id="CHEBI:15378"/>
        <dbReference type="ChEBI" id="CHEBI:57856"/>
        <dbReference type="ChEBI" id="CHEBI:59789"/>
        <dbReference type="ChEBI" id="CHEBI:74495"/>
        <dbReference type="ChEBI" id="CHEBI:82748"/>
        <dbReference type="EC" id="2.1.1.198"/>
    </reaction>
</comment>
<dbReference type="InterPro" id="IPR008189">
    <property type="entry name" value="rRNA_ssu_MeTfrase_I"/>
</dbReference>
<evidence type="ECO:0000256" key="3">
    <source>
        <dbReference type="ARBA" id="ARBA00022603"/>
    </source>
</evidence>
<dbReference type="PANTHER" id="PTHR46111">
    <property type="entry name" value="RIBOSOMAL RNA SMALL SUBUNIT METHYLTRANSFERASE I"/>
    <property type="match status" value="1"/>
</dbReference>
<keyword evidence="4 6" id="KW-0808">Transferase</keyword>
<evidence type="ECO:0000259" key="7">
    <source>
        <dbReference type="Pfam" id="PF00590"/>
    </source>
</evidence>
<dbReference type="InterPro" id="IPR035996">
    <property type="entry name" value="4pyrrol_Methylase_sf"/>
</dbReference>
<dbReference type="STRING" id="1121335.Cst_c11630"/>
<dbReference type="InterPro" id="IPR014776">
    <property type="entry name" value="4pyrrole_Mease_sub2"/>
</dbReference>
<evidence type="ECO:0000256" key="4">
    <source>
        <dbReference type="ARBA" id="ARBA00022679"/>
    </source>
</evidence>
<dbReference type="KEGG" id="css:Cst_c11630"/>
<keyword evidence="5 6" id="KW-0949">S-adenosyl-L-methionine</keyword>
<dbReference type="PANTHER" id="PTHR46111:SF1">
    <property type="entry name" value="RIBOSOMAL RNA SMALL SUBUNIT METHYLTRANSFERASE I"/>
    <property type="match status" value="1"/>
</dbReference>
<dbReference type="GO" id="GO:0070677">
    <property type="term" value="F:rRNA (cytosine-2'-O-)-methyltransferase activity"/>
    <property type="evidence" value="ECO:0007669"/>
    <property type="project" value="UniProtKB-UniRule"/>
</dbReference>